<comment type="caution">
    <text evidence="8">The sequence shown here is derived from an EMBL/GenBank/DDBJ whole genome shotgun (WGS) entry which is preliminary data.</text>
</comment>
<dbReference type="Proteomes" id="UP000016608">
    <property type="component" value="Unassembled WGS sequence"/>
</dbReference>
<dbReference type="Pfam" id="PF01895">
    <property type="entry name" value="PhoU"/>
    <property type="match status" value="2"/>
</dbReference>
<feature type="domain" description="PhoU" evidence="7">
    <location>
        <begin position="453"/>
        <end position="535"/>
    </location>
</feature>
<proteinExistence type="predicted"/>
<dbReference type="PANTHER" id="PTHR10010">
    <property type="entry name" value="SOLUTE CARRIER FAMILY 34 SODIUM PHOSPHATE , MEMBER 2-RELATED"/>
    <property type="match status" value="1"/>
</dbReference>
<dbReference type="InterPro" id="IPR038078">
    <property type="entry name" value="PhoU-like_sf"/>
</dbReference>
<keyword evidence="3 6" id="KW-0812">Transmembrane</keyword>
<keyword evidence="5 6" id="KW-0472">Membrane</keyword>
<dbReference type="PANTHER" id="PTHR10010:SF46">
    <property type="entry name" value="SODIUM-DEPENDENT PHOSPHATE TRANSPORT PROTEIN 2B"/>
    <property type="match status" value="1"/>
</dbReference>
<dbReference type="GO" id="GO:0005436">
    <property type="term" value="F:sodium:phosphate symporter activity"/>
    <property type="evidence" value="ECO:0007669"/>
    <property type="project" value="InterPro"/>
</dbReference>
<feature type="domain" description="PhoU" evidence="7">
    <location>
        <begin position="347"/>
        <end position="434"/>
    </location>
</feature>
<feature type="transmembrane region" description="Helical" evidence="6">
    <location>
        <begin position="285"/>
        <end position="304"/>
    </location>
</feature>
<dbReference type="EMBL" id="AWVJ01000093">
    <property type="protein sequence ID" value="ERK46912.1"/>
    <property type="molecule type" value="Genomic_DNA"/>
</dbReference>
<dbReference type="RefSeq" id="WP_021740017.1">
    <property type="nucleotide sequence ID" value="NZ_KI271163.1"/>
</dbReference>
<feature type="transmembrane region" description="Helical" evidence="6">
    <location>
        <begin position="240"/>
        <end position="265"/>
    </location>
</feature>
<dbReference type="AlphaFoldDB" id="U2R891"/>
<dbReference type="InterPro" id="IPR004633">
    <property type="entry name" value="NaPi_cotrn-rel/YqeW-like"/>
</dbReference>
<feature type="transmembrane region" description="Helical" evidence="6">
    <location>
        <begin position="135"/>
        <end position="153"/>
    </location>
</feature>
<evidence type="ECO:0000256" key="4">
    <source>
        <dbReference type="ARBA" id="ARBA00022989"/>
    </source>
</evidence>
<dbReference type="NCBIfam" id="TIGR00704">
    <property type="entry name" value="NaPi_cotrn_rel"/>
    <property type="match status" value="1"/>
</dbReference>
<keyword evidence="2" id="KW-1003">Cell membrane</keyword>
<feature type="transmembrane region" description="Helical" evidence="6">
    <location>
        <begin position="47"/>
        <end position="64"/>
    </location>
</feature>
<comment type="subcellular location">
    <subcellularLocation>
        <location evidence="1">Cell membrane</location>
        <topology evidence="1">Multi-pass membrane protein</topology>
    </subcellularLocation>
</comment>
<dbReference type="GO" id="GO:0005886">
    <property type="term" value="C:plasma membrane"/>
    <property type="evidence" value="ECO:0007669"/>
    <property type="project" value="UniProtKB-SubCell"/>
</dbReference>
<dbReference type="PATRIC" id="fig|1256908.3.peg.1448"/>
<evidence type="ECO:0000256" key="1">
    <source>
        <dbReference type="ARBA" id="ARBA00004651"/>
    </source>
</evidence>
<dbReference type="InterPro" id="IPR003841">
    <property type="entry name" value="Na/Pi_transpt"/>
</dbReference>
<accession>U2R891</accession>
<keyword evidence="9" id="KW-1185">Reference proteome</keyword>
<evidence type="ECO:0000256" key="5">
    <source>
        <dbReference type="ARBA" id="ARBA00023136"/>
    </source>
</evidence>
<dbReference type="HOGENOM" id="CLU_025623_0_1_9"/>
<dbReference type="GO" id="GO:0044341">
    <property type="term" value="P:sodium-dependent phosphate transport"/>
    <property type="evidence" value="ECO:0007669"/>
    <property type="project" value="InterPro"/>
</dbReference>
<evidence type="ECO:0000256" key="2">
    <source>
        <dbReference type="ARBA" id="ARBA00022475"/>
    </source>
</evidence>
<dbReference type="InterPro" id="IPR026022">
    <property type="entry name" value="PhoU_dom"/>
</dbReference>
<reference evidence="8 9" key="1">
    <citation type="submission" date="2013-06" db="EMBL/GenBank/DDBJ databases">
        <authorList>
            <person name="Weinstock G."/>
            <person name="Sodergren E."/>
            <person name="Lobos E.A."/>
            <person name="Fulton L."/>
            <person name="Fulton R."/>
            <person name="Courtney L."/>
            <person name="Fronick C."/>
            <person name="O'Laughlin M."/>
            <person name="Godfrey J."/>
            <person name="Wilson R.M."/>
            <person name="Miner T."/>
            <person name="Farmer C."/>
            <person name="Delehaunty K."/>
            <person name="Cordes M."/>
            <person name="Minx P."/>
            <person name="Tomlinson C."/>
            <person name="Chen J."/>
            <person name="Wollam A."/>
            <person name="Pepin K.H."/>
            <person name="Bhonagiri V."/>
            <person name="Zhang X."/>
            <person name="Warren W."/>
            <person name="Mitreva M."/>
            <person name="Mardis E.R."/>
            <person name="Wilson R.K."/>
        </authorList>
    </citation>
    <scope>NUCLEOTIDE SEQUENCE [LARGE SCALE GENOMIC DNA]</scope>
    <source>
        <strain evidence="8 9">ATCC 29099</strain>
    </source>
</reference>
<dbReference type="SUPFAM" id="SSF109755">
    <property type="entry name" value="PhoU-like"/>
    <property type="match status" value="1"/>
</dbReference>
<keyword evidence="4 6" id="KW-1133">Transmembrane helix</keyword>
<organism evidence="8 9">
    <name type="scientific">Eubacterium ramulus ATCC 29099</name>
    <dbReference type="NCBI Taxonomy" id="1256908"/>
    <lineage>
        <taxon>Bacteria</taxon>
        <taxon>Bacillati</taxon>
        <taxon>Bacillota</taxon>
        <taxon>Clostridia</taxon>
        <taxon>Eubacteriales</taxon>
        <taxon>Eubacteriaceae</taxon>
        <taxon>Eubacterium</taxon>
    </lineage>
</organism>
<evidence type="ECO:0000313" key="9">
    <source>
        <dbReference type="Proteomes" id="UP000016608"/>
    </source>
</evidence>
<dbReference type="Pfam" id="PF02690">
    <property type="entry name" value="Na_Pi_cotrans"/>
    <property type="match status" value="2"/>
</dbReference>
<name>U2R891_EUBRA</name>
<protein>
    <submittedName>
        <fullName evidence="8">Na/Pi-cotransporter II-like protein</fullName>
    </submittedName>
</protein>
<sequence>MSIVEAFSLLGGVGLFLFGMTIMSAGLKNACGDKLQTILEHATKNKLIAIVVGLGMTVLVQSSSATDVMVIGFVNSGLMNLGQAIGVIMGANIGTTITAQITAFNISTFTPLLLFAGAIMYLFMKNNFVKHVGSVIMGFGMLFQGITMMKVAIQPLSQSEGFVSFLSTLNNPALAILFGIAFTALLQSSSSSTVIFQAFAIQGLLSYNVAVYLVIGAAIGSVTPNLLASLTANRNGKRAAILNLLFNVFRAGILIALINIFPIILTAIQSLSPNDIGRQLANTHTIFAIIAVLVELPFTGKLIWLAEKIVPVLPEENQQMEDRSLVYMTQLTKVPAPVALRQTQREITRMGHIAADNLQRALDCFFHYNSAKAASVRSHEESVNILNHLIADAMVDLRSLDLSPENMRRVSMMTIAVTDIERLSDHAENIVEYIEQMNTKKAEMSDAARKELIDMSKDAMDAVYMALDIFEKDDYNKLDQIEILEQHVDDHEKDLINNHIERIMNSLCNPLSAVIFSDLVTDLERCSDHAINLAYALKERPSEMDAPKII</sequence>
<feature type="transmembrane region" description="Helical" evidence="6">
    <location>
        <begin position="103"/>
        <end position="123"/>
    </location>
</feature>
<evidence type="ECO:0000256" key="3">
    <source>
        <dbReference type="ARBA" id="ARBA00022692"/>
    </source>
</evidence>
<evidence type="ECO:0000259" key="7">
    <source>
        <dbReference type="Pfam" id="PF01895"/>
    </source>
</evidence>
<dbReference type="GeneID" id="42787383"/>
<dbReference type="eggNOG" id="COG1283">
    <property type="taxonomic scope" value="Bacteria"/>
</dbReference>
<gene>
    <name evidence="8" type="ORF">HMPREF0373_01561</name>
</gene>
<feature type="transmembrane region" description="Helical" evidence="6">
    <location>
        <begin position="174"/>
        <end position="199"/>
    </location>
</feature>
<feature type="transmembrane region" description="Helical" evidence="6">
    <location>
        <begin position="70"/>
        <end position="91"/>
    </location>
</feature>
<dbReference type="Gene3D" id="1.20.58.220">
    <property type="entry name" value="Phosphate transport system protein phou homolog 2, domain 2"/>
    <property type="match status" value="1"/>
</dbReference>
<dbReference type="NCBIfam" id="NF037997">
    <property type="entry name" value="Na_Pi_symport"/>
    <property type="match status" value="1"/>
</dbReference>
<feature type="transmembrane region" description="Helical" evidence="6">
    <location>
        <begin position="6"/>
        <end position="27"/>
    </location>
</feature>
<feature type="transmembrane region" description="Helical" evidence="6">
    <location>
        <begin position="205"/>
        <end position="228"/>
    </location>
</feature>
<evidence type="ECO:0000313" key="8">
    <source>
        <dbReference type="EMBL" id="ERK46912.1"/>
    </source>
</evidence>
<evidence type="ECO:0000256" key="6">
    <source>
        <dbReference type="SAM" id="Phobius"/>
    </source>
</evidence>